<sequence>MGVDCSSNSRIYSLGETTIVYFAGNNIVIYNWELKKQKFLQCTDISRGAIKCTAISPSTQSGQVFLSYTLELNSSIIYIVELNSLKHYRSITIPNSTISFTALAFSEGAHYLAALGNTDSQLFIFDASSGSLITSQKVSENLYNTNVNFVSFHPYDENMICCTGKGVYKLIERNNKEFDYKETPQLDQYNIKEHIFAGTDNCVIVSTVDGHLFNLDSPDTPMQIQLKNNSNEPITNLTPTLKGFVCITGGNTIHFFENQSDSKNFNEINSVVVDENSTIISLTISPGGDNLVVLMNDARLIALKLDKTKSNLNPNKEFITILPSHNIGSIVDMDTASRKQLLVTCGEDQSIRVLNYDKMYYEVVHYCNDTPLLVSFHPNGNLILVSFPEKISIFGVSGNDLIVQQELNIKGCTNLRFSHSGQHFAVAVQNTVSVYSSNSFKLSITIKSQGQKISSFSWSTDDSHLITCDVSGQIGIWVVRSGKSRTPPALQQINHFISIVATDPTCTRCYGITSPDFTLRETEETQTKNLLDLKENTNQLLMGPSNRCLFVSTGNGSIRTYYFQANQVFPSSDSYNEIKICRTPVTRIISSGDNQYLFATDEEGVITMLKVICPQTRVIRSKTANTGGVRTPRLYQTREIKQSYIQPSNSRNIQTLQSNGDLNQTSLLKTLYNSLIEIINKLLAHNNATISFRTGISAQVQENQRLFGAFLQQSIKQFNTSPVLQRGVKPGDVASGGLQQSAFPFLKSWKNFAKSLIDIQNSGPEAIRKTIDQNFTLISTALESVSQFITGKSTIHNSPSRNIIAMIKQNNLLLQESHAAVSNTSDLEQLKNCANKVKSFSRLLNDCFAQEISQFNLPNNEIVRIRQRTYTACCDIISSLKGAYLFEMDMGALLNNLDEFQDCLTIMLERLDLPTTYIYRRDIPQKNEEETREVVEFEEAEDINFSGFSTASLLAQYGLTNIQAIYGNGDRLTELLNLLGSLAKNTEDENENLKNKQVQIEQDDRDLQEYIHRESQNFMKKQKLLEQEITRLKSIIDTQEDEINQLRDRKNDNEYKQALRNVARKLGGVMKEEELNFPPDDDDDDQLISKVDALTVYVVERKCQKCIQHKREEEAMRKILSDIVYDDDMSFMDIIKHVNQKFIDKNEEIQKMEEEKQKLSEKIEHLMQAFREILKFYRRPIVDQDNIYNEAINAAMDFSNELQRQLDSLSKLKEEELNHFAENISTKFKHLVDINNPKGTPVQQAVQITDLALVEIEKDKKEKENANELLKDVIRRVSQFLKVEINNSQEDVIKNIIEAFDKWENPLKKPLFESETQNKFLITSIEVINNRFRGVSSAEEKKTQKMSPQNLVNQTIKMLEKFQDDVEKRITDLTVLQQKRQDFRICLEKVDHLAHKFIGLEDIDLSTLRDEELCDRCVTFVDKITSNQANPQFLSANELNEMFTSVYDLVPVTTRSDPRKYIPEVCAAFISLNNTIIALKPFASILNEIFTTFDCKFSSYIPGSEPAKNLRNQIMRLHSALSQIQPSKINSFVFLIVSRFITLLSSFLSALTAFSYSENDEQAKSFMYALQQENEKLNLQLKQRKTT</sequence>
<dbReference type="OrthoDB" id="10251741at2759"/>
<reference evidence="2" key="2">
    <citation type="journal article" date="2007" name="Science">
        <title>Draft genome sequence of the sexually transmitted pathogen Trichomonas vaginalis.</title>
        <authorList>
            <person name="Carlton J.M."/>
            <person name="Hirt R.P."/>
            <person name="Silva J.C."/>
            <person name="Delcher A.L."/>
            <person name="Schatz M."/>
            <person name="Zhao Q."/>
            <person name="Wortman J.R."/>
            <person name="Bidwell S.L."/>
            <person name="Alsmark U.C.M."/>
            <person name="Besteiro S."/>
            <person name="Sicheritz-Ponten T."/>
            <person name="Noel C.J."/>
            <person name="Dacks J.B."/>
            <person name="Foster P.G."/>
            <person name="Simillion C."/>
            <person name="Van de Peer Y."/>
            <person name="Miranda-Saavedra D."/>
            <person name="Barton G.J."/>
            <person name="Westrop G.D."/>
            <person name="Mueller S."/>
            <person name="Dessi D."/>
            <person name="Fiori P.L."/>
            <person name="Ren Q."/>
            <person name="Paulsen I."/>
            <person name="Zhang H."/>
            <person name="Bastida-Corcuera F.D."/>
            <person name="Simoes-Barbosa A."/>
            <person name="Brown M.T."/>
            <person name="Hayes R.D."/>
            <person name="Mukherjee M."/>
            <person name="Okumura C.Y."/>
            <person name="Schneider R."/>
            <person name="Smith A.J."/>
            <person name="Vanacova S."/>
            <person name="Villalvazo M."/>
            <person name="Haas B.J."/>
            <person name="Pertea M."/>
            <person name="Feldblyum T.V."/>
            <person name="Utterback T.R."/>
            <person name="Shu C.L."/>
            <person name="Osoegawa K."/>
            <person name="de Jong P.J."/>
            <person name="Hrdy I."/>
            <person name="Horvathova L."/>
            <person name="Zubacova Z."/>
            <person name="Dolezal P."/>
            <person name="Malik S.B."/>
            <person name="Logsdon J.M. Jr."/>
            <person name="Henze K."/>
            <person name="Gupta A."/>
            <person name="Wang C.C."/>
            <person name="Dunne R.L."/>
            <person name="Upcroft J.A."/>
            <person name="Upcroft P."/>
            <person name="White O."/>
            <person name="Salzberg S.L."/>
            <person name="Tang P."/>
            <person name="Chiu C.-H."/>
            <person name="Lee Y.-S."/>
            <person name="Embley T.M."/>
            <person name="Coombs G.H."/>
            <person name="Mottram J.C."/>
            <person name="Tachezy J."/>
            <person name="Fraser-Liggett C.M."/>
            <person name="Johnson P.J."/>
        </authorList>
    </citation>
    <scope>NUCLEOTIDE SEQUENCE [LARGE SCALE GENOMIC DNA]</scope>
    <source>
        <strain evidence="2">G3</strain>
    </source>
</reference>
<accession>A2F081</accession>
<evidence type="ECO:0000256" key="1">
    <source>
        <dbReference type="SAM" id="Coils"/>
    </source>
</evidence>
<evidence type="ECO:0000313" key="3">
    <source>
        <dbReference type="Proteomes" id="UP000001542"/>
    </source>
</evidence>
<dbReference type="PANTHER" id="PTHR32215:SF0">
    <property type="entry name" value="CILIA- AND FLAGELLA-ASSOCIATED PROTEIN 57"/>
    <property type="match status" value="1"/>
</dbReference>
<proteinExistence type="predicted"/>
<dbReference type="EMBL" id="DS113559">
    <property type="protein sequence ID" value="EAY01716.1"/>
    <property type="molecule type" value="Genomic_DNA"/>
</dbReference>
<feature type="coiled-coil region" evidence="1">
    <location>
        <begin position="976"/>
        <end position="1056"/>
    </location>
</feature>
<dbReference type="SUPFAM" id="SSF50978">
    <property type="entry name" value="WD40 repeat-like"/>
    <property type="match status" value="2"/>
</dbReference>
<organism evidence="2 3">
    <name type="scientific">Trichomonas vaginalis (strain ATCC PRA-98 / G3)</name>
    <dbReference type="NCBI Taxonomy" id="412133"/>
    <lineage>
        <taxon>Eukaryota</taxon>
        <taxon>Metamonada</taxon>
        <taxon>Parabasalia</taxon>
        <taxon>Trichomonadida</taxon>
        <taxon>Trichomonadidae</taxon>
        <taxon>Trichomonas</taxon>
    </lineage>
</organism>
<dbReference type="VEuPathDB" id="TrichDB:TVAGG3_0985740"/>
<dbReference type="KEGG" id="tva:4759543"/>
<dbReference type="InterPro" id="IPR015943">
    <property type="entry name" value="WD40/YVTN_repeat-like_dom_sf"/>
</dbReference>
<dbReference type="FunFam" id="2.130.10.10:FF:003663">
    <property type="entry name" value="Uncharacterized protein"/>
    <property type="match status" value="1"/>
</dbReference>
<dbReference type="InterPro" id="IPR001680">
    <property type="entry name" value="WD40_rpt"/>
</dbReference>
<feature type="coiled-coil region" evidence="1">
    <location>
        <begin position="1135"/>
        <end position="1169"/>
    </location>
</feature>
<dbReference type="VEuPathDB" id="TrichDB:TVAG_317050"/>
<protein>
    <submittedName>
        <fullName evidence="2">Uncharacterized protein</fullName>
    </submittedName>
</protein>
<dbReference type="InterPro" id="IPR036322">
    <property type="entry name" value="WD40_repeat_dom_sf"/>
</dbReference>
<gene>
    <name evidence="2" type="ORF">TVAG_317050</name>
</gene>
<dbReference type="SMR" id="A2F081"/>
<dbReference type="SMART" id="SM00320">
    <property type="entry name" value="WD40"/>
    <property type="match status" value="5"/>
</dbReference>
<dbReference type="Proteomes" id="UP000001542">
    <property type="component" value="Unassembled WGS sequence"/>
</dbReference>
<keyword evidence="1" id="KW-0175">Coiled coil</keyword>
<keyword evidence="3" id="KW-1185">Reference proteome</keyword>
<dbReference type="eggNOG" id="ENOG502QTIS">
    <property type="taxonomic scope" value="Eukaryota"/>
</dbReference>
<evidence type="ECO:0000313" key="2">
    <source>
        <dbReference type="EMBL" id="EAY01716.1"/>
    </source>
</evidence>
<dbReference type="RefSeq" id="XP_001330412.1">
    <property type="nucleotide sequence ID" value="XM_001330377.1"/>
</dbReference>
<name>A2F081_TRIV3</name>
<dbReference type="PANTHER" id="PTHR32215">
    <property type="entry name" value="CILIA- AND FLAGELLA-ASSOCIATED PROTEIN 57"/>
    <property type="match status" value="1"/>
</dbReference>
<dbReference type="InterPro" id="IPR052993">
    <property type="entry name" value="CFA-57"/>
</dbReference>
<reference evidence="2" key="1">
    <citation type="submission" date="2006-10" db="EMBL/GenBank/DDBJ databases">
        <authorList>
            <person name="Amadeo P."/>
            <person name="Zhao Q."/>
            <person name="Wortman J."/>
            <person name="Fraser-Liggett C."/>
            <person name="Carlton J."/>
        </authorList>
    </citation>
    <scope>NUCLEOTIDE SEQUENCE</scope>
    <source>
        <strain evidence="2">G3</strain>
    </source>
</reference>
<dbReference type="InParanoid" id="A2F081"/>
<dbReference type="Gene3D" id="2.130.10.10">
    <property type="entry name" value="YVTN repeat-like/Quinoprotein amine dehydrogenase"/>
    <property type="match status" value="2"/>
</dbReference>